<dbReference type="InterPro" id="IPR008271">
    <property type="entry name" value="Ser/Thr_kinase_AS"/>
</dbReference>
<dbReference type="SUPFAM" id="SSF56112">
    <property type="entry name" value="Protein kinase-like (PK-like)"/>
    <property type="match status" value="1"/>
</dbReference>
<dbReference type="InterPro" id="IPR000719">
    <property type="entry name" value="Prot_kinase_dom"/>
</dbReference>
<dbReference type="Gene3D" id="1.10.510.10">
    <property type="entry name" value="Transferase(Phosphotransferase) domain 1"/>
    <property type="match status" value="1"/>
</dbReference>
<dbReference type="AlphaFoldDB" id="A0A9W9HL19"/>
<dbReference type="RefSeq" id="XP_056538158.1">
    <property type="nucleotide sequence ID" value="XM_056692201.1"/>
</dbReference>
<evidence type="ECO:0000313" key="5">
    <source>
        <dbReference type="EMBL" id="KAJ5150825.1"/>
    </source>
</evidence>
<keyword evidence="5" id="KW-0808">Transferase</keyword>
<reference evidence="5" key="2">
    <citation type="journal article" date="2023" name="IMA Fungus">
        <title>Comparative genomic study of the Penicillium genus elucidates a diverse pangenome and 15 lateral gene transfer events.</title>
        <authorList>
            <person name="Petersen C."/>
            <person name="Sorensen T."/>
            <person name="Nielsen M.R."/>
            <person name="Sondergaard T.E."/>
            <person name="Sorensen J.L."/>
            <person name="Fitzpatrick D.A."/>
            <person name="Frisvad J.C."/>
            <person name="Nielsen K.L."/>
        </authorList>
    </citation>
    <scope>NUCLEOTIDE SEQUENCE</scope>
    <source>
        <strain evidence="5">IBT 26290</strain>
    </source>
</reference>
<dbReference type="GO" id="GO:0005524">
    <property type="term" value="F:ATP binding"/>
    <property type="evidence" value="ECO:0007669"/>
    <property type="project" value="InterPro"/>
</dbReference>
<evidence type="ECO:0000259" key="4">
    <source>
        <dbReference type="PROSITE" id="PS50011"/>
    </source>
</evidence>
<dbReference type="Pfam" id="PF00069">
    <property type="entry name" value="Pkinase"/>
    <property type="match status" value="1"/>
</dbReference>
<dbReference type="PROSITE" id="PS00108">
    <property type="entry name" value="PROTEIN_KINASE_ST"/>
    <property type="match status" value="1"/>
</dbReference>
<feature type="region of interest" description="Disordered" evidence="3">
    <location>
        <begin position="872"/>
        <end position="936"/>
    </location>
</feature>
<dbReference type="PROSITE" id="PS50088">
    <property type="entry name" value="ANK_REPEAT"/>
    <property type="match status" value="1"/>
</dbReference>
<accession>A0A9W9HL19</accession>
<evidence type="ECO:0000256" key="3">
    <source>
        <dbReference type="SAM" id="MobiDB-lite"/>
    </source>
</evidence>
<comment type="similarity">
    <text evidence="1">Belongs to the protein kinase superfamily. TKL Ser/Thr protein kinase family.</text>
</comment>
<dbReference type="PANTHER" id="PTHR44329">
    <property type="entry name" value="SERINE/THREONINE-PROTEIN KINASE TNNI3K-RELATED"/>
    <property type="match status" value="1"/>
</dbReference>
<evidence type="ECO:0000256" key="2">
    <source>
        <dbReference type="PROSITE-ProRule" id="PRU00023"/>
    </source>
</evidence>
<comment type="caution">
    <text evidence="5">The sequence shown here is derived from an EMBL/GenBank/DDBJ whole genome shotgun (WGS) entry which is preliminary data.</text>
</comment>
<dbReference type="GeneID" id="81431377"/>
<feature type="compositionally biased region" description="Low complexity" evidence="3">
    <location>
        <begin position="872"/>
        <end position="907"/>
    </location>
</feature>
<sequence>MSLTWDIRTVLASEAAPVSADDSDGKAASDAEAPLKRLEPIDIWNYLISLSQDGSGSKSDSETDYTKLRHYKATDFNQGWDGVAKYAGDGASYSVDKCTLNQMLDGKPVVVAVKKLKIFQEHSYRDEAEANSAAHQRSVATVLKELRILTHPPLQGHLNIVSLLGYRSEFASGPSSSLYSTNVSLVAEFAPFGTLRDFCQSLSPDKKLDLLTKAHLMHDIASGIEALHKCAIAHGDVKMENTLVFEGYGRPYLAKLSDFGHSLVDLHTPKGESQVYLGTPIFNAPEIRSRSHFVPMEPESLFKCDIYSFGLLCWELVLGGVRYYKTLGELVGTEDITAAVSRLSTLPKDELLFRSIHGSEDASLVQIIVNRVLQACLKDEPNDREDIYTIVKYFRQQQAFSNKLWMLVLRSISLPSTNHHPRRQIGFSSTQDKDKPWAAPLKPFFGTDRPSVATLAIPQMPLVVQTDLVDQLRSAVETSTSKVDKRRSLFDLATCHLSGIGTENVDIPKALGLLAEAAQLGSYQALTLVFRLHVALLGEVPPELWEIKHPITRLESSLSQLDSRVYFPERLRGHEKMQQADALNRIFDTRQKGETILQGVHLQDAHGRLQGFQGLCAEDLECISNLEEDDSDMPQIQGNLLVTAARLGLLPLVEFLLARRVADKALSEDILTAACRGGHIDMLRLLLSNGVSLSADNDPRATPLHWLGGFSPGETGVALELLLSVPGGQECLLQSTPDPGIQIGDCLVSGTPLEIAIATNNTPLVQAFLAINLADINPQDHPKSIGWTTSTYPLAVALNLHHLLPLLFDSEKTYRSSLWTTPSFPPLNLFDLIHPHDPLLPLLIHSHTLPTALSYTITFIMSIGTTTLNFPSPSVTTPSPTPFATLPAASPSSPSHPSSPSARALAPPKKPKPCPSPPPSSSAATPPPHPSSPTSS</sequence>
<organism evidence="5 6">
    <name type="scientific">Penicillium canariense</name>
    <dbReference type="NCBI Taxonomy" id="189055"/>
    <lineage>
        <taxon>Eukaryota</taxon>
        <taxon>Fungi</taxon>
        <taxon>Dikarya</taxon>
        <taxon>Ascomycota</taxon>
        <taxon>Pezizomycotina</taxon>
        <taxon>Eurotiomycetes</taxon>
        <taxon>Eurotiomycetidae</taxon>
        <taxon>Eurotiales</taxon>
        <taxon>Aspergillaceae</taxon>
        <taxon>Penicillium</taxon>
    </lineage>
</organism>
<dbReference type="GO" id="GO:0004674">
    <property type="term" value="F:protein serine/threonine kinase activity"/>
    <property type="evidence" value="ECO:0007669"/>
    <property type="project" value="UniProtKB-KW"/>
</dbReference>
<evidence type="ECO:0000313" key="6">
    <source>
        <dbReference type="Proteomes" id="UP001149163"/>
    </source>
</evidence>
<dbReference type="InterPro" id="IPR011009">
    <property type="entry name" value="Kinase-like_dom_sf"/>
</dbReference>
<keyword evidence="2" id="KW-0040">ANK repeat</keyword>
<keyword evidence="5" id="KW-0723">Serine/threonine-protein kinase</keyword>
<reference evidence="5" key="1">
    <citation type="submission" date="2022-11" db="EMBL/GenBank/DDBJ databases">
        <authorList>
            <person name="Petersen C."/>
        </authorList>
    </citation>
    <scope>NUCLEOTIDE SEQUENCE</scope>
    <source>
        <strain evidence="5">IBT 26290</strain>
    </source>
</reference>
<dbReference type="SMART" id="SM00220">
    <property type="entry name" value="S_TKc"/>
    <property type="match status" value="1"/>
</dbReference>
<proteinExistence type="inferred from homology"/>
<gene>
    <name evidence="5" type="ORF">N7482_010077</name>
</gene>
<dbReference type="InterPro" id="IPR002110">
    <property type="entry name" value="Ankyrin_rpt"/>
</dbReference>
<keyword evidence="5" id="KW-0418">Kinase</keyword>
<dbReference type="Gene3D" id="1.25.40.20">
    <property type="entry name" value="Ankyrin repeat-containing domain"/>
    <property type="match status" value="1"/>
</dbReference>
<dbReference type="OrthoDB" id="626167at2759"/>
<dbReference type="PROSITE" id="PS50011">
    <property type="entry name" value="PROTEIN_KINASE_DOM"/>
    <property type="match status" value="1"/>
</dbReference>
<dbReference type="InterPro" id="IPR051681">
    <property type="entry name" value="Ser/Thr_Kinases-Pseudokinases"/>
</dbReference>
<evidence type="ECO:0000256" key="1">
    <source>
        <dbReference type="ARBA" id="ARBA00005843"/>
    </source>
</evidence>
<dbReference type="InterPro" id="IPR036770">
    <property type="entry name" value="Ankyrin_rpt-contain_sf"/>
</dbReference>
<keyword evidence="6" id="KW-1185">Reference proteome</keyword>
<dbReference type="Proteomes" id="UP001149163">
    <property type="component" value="Unassembled WGS sequence"/>
</dbReference>
<feature type="repeat" description="ANK" evidence="2">
    <location>
        <begin position="666"/>
        <end position="698"/>
    </location>
</feature>
<feature type="domain" description="Protein kinase" evidence="4">
    <location>
        <begin position="81"/>
        <end position="400"/>
    </location>
</feature>
<dbReference type="EMBL" id="JAPQKN010000008">
    <property type="protein sequence ID" value="KAJ5150825.1"/>
    <property type="molecule type" value="Genomic_DNA"/>
</dbReference>
<feature type="compositionally biased region" description="Pro residues" evidence="3">
    <location>
        <begin position="913"/>
        <end position="936"/>
    </location>
</feature>
<dbReference type="SUPFAM" id="SSF48403">
    <property type="entry name" value="Ankyrin repeat"/>
    <property type="match status" value="1"/>
</dbReference>
<protein>
    <submittedName>
        <fullName evidence="5">Serine/threonine protein kinase</fullName>
    </submittedName>
</protein>
<name>A0A9W9HL19_9EURO</name>